<dbReference type="Gene3D" id="3.60.10.10">
    <property type="entry name" value="Endonuclease/exonuclease/phosphatase"/>
    <property type="match status" value="1"/>
</dbReference>
<gene>
    <name evidence="1" type="ORF">AN1_LOCUS3717</name>
</gene>
<sequence>MLSVKRCIKILKLWHLLPEITPSLRQNISGYNIFGWKGRVCSRSKKRSSSTPPRLITSQNCVKGKNIEIVPSTVLVEAGQTYAKGSAWVKKSTTGVARSPVKPRESHLPESVLVSAIPSEDSFPYPPGWGAMSSKSRKRWRHKWNINRSSAADHISKVSGSPRALVSGGSSSESNAPAILDSTLPSWRLDTNYCCSELGRIWIVWDPSVSVLVFKKTDQLMILVGDFNQIAATSDHYSVLQTSIPMRGLEEFQNCLRDSDLVDIPSRGVHYTWSNHQDDNPIIRKLDRAIVNGDWFSSFPSAIAVFELSGVSDHSPFIIILENLPKRSKKCFRYFSFLSTHPTFLVSLTVAWEEQIPVGSHMFSLGEHLKAAKKCCKLLNRQGFGNIQHKTKEALDSLESIQSQLLTNPSDSLFRVEHVARKKWNFFAAALESFYRQKSRIKWLQDGDANTRFFHKVILANQAKNLIKFLRMDDDRIKDIHPFRCNDTLASRLSALPSDEEITAAVFAMPRNKAPGPDSFTAEFFWESWSVVKDSTIAAVKEFFRTGHLLKRFNATAITLIPKVTGVDQLSMFRPVSCCTVLLDSTWRFLAQGMDRLEFGGPKEGFEVYSAYVLGWRPSGAHVKNKEPTRPRHSAGGRVVHLRMKRSHSTKPLGLGPSCVTKTKPLGFSTRPRAERSFADLSILSYSQLRQPRIAYK</sequence>
<dbReference type="AlphaFoldDB" id="A0A654EGP1"/>
<dbReference type="PANTHER" id="PTHR33710:SF77">
    <property type="entry name" value="DNASE I-LIKE SUPERFAMILY PROTEIN"/>
    <property type="match status" value="1"/>
</dbReference>
<evidence type="ECO:0000313" key="2">
    <source>
        <dbReference type="Proteomes" id="UP000426265"/>
    </source>
</evidence>
<dbReference type="PANTHER" id="PTHR33710">
    <property type="entry name" value="BNAC02G09200D PROTEIN"/>
    <property type="match status" value="1"/>
</dbReference>
<dbReference type="Proteomes" id="UP000426265">
    <property type="component" value="Unassembled WGS sequence"/>
</dbReference>
<name>A0A654EGP1_ARATH</name>
<reference evidence="1 2" key="1">
    <citation type="submission" date="2019-11" db="EMBL/GenBank/DDBJ databases">
        <authorList>
            <person name="Jiao W.-B."/>
            <person name="Schneeberger K."/>
        </authorList>
    </citation>
    <scope>NUCLEOTIDE SEQUENCE [LARGE SCALE GENOMIC DNA]</scope>
    <source>
        <strain evidence="2">cv. An-1</strain>
    </source>
</reference>
<dbReference type="SUPFAM" id="SSF56219">
    <property type="entry name" value="DNase I-like"/>
    <property type="match status" value="1"/>
</dbReference>
<accession>A0A654EGP1</accession>
<protein>
    <recommendedName>
        <fullName evidence="3">Endonuclease/exonuclease/phosphatase domain-containing protein</fullName>
    </recommendedName>
</protein>
<organism evidence="1 2">
    <name type="scientific">Arabidopsis thaliana</name>
    <name type="common">Mouse-ear cress</name>
    <dbReference type="NCBI Taxonomy" id="3702"/>
    <lineage>
        <taxon>Eukaryota</taxon>
        <taxon>Viridiplantae</taxon>
        <taxon>Streptophyta</taxon>
        <taxon>Embryophyta</taxon>
        <taxon>Tracheophyta</taxon>
        <taxon>Spermatophyta</taxon>
        <taxon>Magnoliopsida</taxon>
        <taxon>eudicotyledons</taxon>
        <taxon>Gunneridae</taxon>
        <taxon>Pentapetalae</taxon>
        <taxon>rosids</taxon>
        <taxon>malvids</taxon>
        <taxon>Brassicales</taxon>
        <taxon>Brassicaceae</taxon>
        <taxon>Camelineae</taxon>
        <taxon>Arabidopsis</taxon>
    </lineage>
</organism>
<dbReference type="EMBL" id="CACRSJ010000104">
    <property type="protein sequence ID" value="VYS48234.1"/>
    <property type="molecule type" value="Genomic_DNA"/>
</dbReference>
<evidence type="ECO:0008006" key="3">
    <source>
        <dbReference type="Google" id="ProtNLM"/>
    </source>
</evidence>
<dbReference type="ExpressionAtlas" id="A0A654EGP1">
    <property type="expression patterns" value="differential"/>
</dbReference>
<evidence type="ECO:0000313" key="1">
    <source>
        <dbReference type="EMBL" id="VYS48234.1"/>
    </source>
</evidence>
<dbReference type="InterPro" id="IPR036691">
    <property type="entry name" value="Endo/exonu/phosph_ase_sf"/>
</dbReference>
<proteinExistence type="predicted"/>